<sequence length="99" mass="10824">MSTAAGVLRDDATSRWRPKFHARVASCTSCRPVRACAMRWSVGRSARPSGDAPRLMAERSRSEVASASASRFTFVYPFCTAAVNLRSRAASRDLLVACR</sequence>
<name>A0A179HU18_PURLI</name>
<evidence type="ECO:0000313" key="2">
    <source>
        <dbReference type="Proteomes" id="UP000078340"/>
    </source>
</evidence>
<accession>A0A179HU18</accession>
<dbReference type="EMBL" id="LSBI01000002">
    <property type="protein sequence ID" value="OAQ93867.1"/>
    <property type="molecule type" value="Genomic_DNA"/>
</dbReference>
<protein>
    <submittedName>
        <fullName evidence="1">Uncharacterized protein</fullName>
    </submittedName>
</protein>
<reference evidence="1 2" key="1">
    <citation type="submission" date="2016-02" db="EMBL/GenBank/DDBJ databases">
        <title>Biosynthesis of antibiotic leucinostatins and their inhibition on Phytophthora in bio-control Purpureocillium lilacinum.</title>
        <authorList>
            <person name="Wang G."/>
            <person name="Liu Z."/>
            <person name="Lin R."/>
            <person name="Li E."/>
            <person name="Mao Z."/>
            <person name="Ling J."/>
            <person name="Yin W."/>
            <person name="Xie B."/>
        </authorList>
    </citation>
    <scope>NUCLEOTIDE SEQUENCE [LARGE SCALE GENOMIC DNA]</scope>
    <source>
        <strain evidence="1">PLFJ-1</strain>
    </source>
</reference>
<organism evidence="1 2">
    <name type="scientific">Purpureocillium lilacinum</name>
    <name type="common">Paecilomyces lilacinus</name>
    <dbReference type="NCBI Taxonomy" id="33203"/>
    <lineage>
        <taxon>Eukaryota</taxon>
        <taxon>Fungi</taxon>
        <taxon>Dikarya</taxon>
        <taxon>Ascomycota</taxon>
        <taxon>Pezizomycotina</taxon>
        <taxon>Sordariomycetes</taxon>
        <taxon>Hypocreomycetidae</taxon>
        <taxon>Hypocreales</taxon>
        <taxon>Ophiocordycipitaceae</taxon>
        <taxon>Purpureocillium</taxon>
    </lineage>
</organism>
<dbReference type="Proteomes" id="UP000078340">
    <property type="component" value="Unassembled WGS sequence"/>
</dbReference>
<gene>
    <name evidence="1" type="ORF">VFPFJ_03030</name>
</gene>
<comment type="caution">
    <text evidence="1">The sequence shown here is derived from an EMBL/GenBank/DDBJ whole genome shotgun (WGS) entry which is preliminary data.</text>
</comment>
<dbReference type="AlphaFoldDB" id="A0A179HU18"/>
<evidence type="ECO:0000313" key="1">
    <source>
        <dbReference type="EMBL" id="OAQ93867.1"/>
    </source>
</evidence>
<proteinExistence type="predicted"/>